<dbReference type="RefSeq" id="WP_007038032.1">
    <property type="nucleotide sequence ID" value="NZ_BAABZS010000003.1"/>
</dbReference>
<dbReference type="KEGG" id="cbol:CGC65_30760"/>
<feature type="compositionally biased region" description="Basic and acidic residues" evidence="1">
    <location>
        <begin position="23"/>
        <end position="38"/>
    </location>
</feature>
<organism evidence="2 3">
    <name type="scientific">Enterocloster bolteae</name>
    <dbReference type="NCBI Taxonomy" id="208479"/>
    <lineage>
        <taxon>Bacteria</taxon>
        <taxon>Bacillati</taxon>
        <taxon>Bacillota</taxon>
        <taxon>Clostridia</taxon>
        <taxon>Lachnospirales</taxon>
        <taxon>Lachnospiraceae</taxon>
        <taxon>Enterocloster</taxon>
    </lineage>
</organism>
<feature type="region of interest" description="Disordered" evidence="1">
    <location>
        <begin position="1"/>
        <end position="38"/>
    </location>
</feature>
<comment type="caution">
    <text evidence="2">The sequence shown here is derived from an EMBL/GenBank/DDBJ whole genome shotgun (WGS) entry which is preliminary data.</text>
</comment>
<reference evidence="2 3" key="1">
    <citation type="submission" date="2018-08" db="EMBL/GenBank/DDBJ databases">
        <title>A genome reference for cultivated species of the human gut microbiota.</title>
        <authorList>
            <person name="Zou Y."/>
            <person name="Xue W."/>
            <person name="Luo G."/>
        </authorList>
    </citation>
    <scope>NUCLEOTIDE SEQUENCE [LARGE SCALE GENOMIC DNA]</scope>
    <source>
        <strain evidence="2 3">AM35-14</strain>
    </source>
</reference>
<name>A0A414AJ85_9FIRM</name>
<dbReference type="Proteomes" id="UP000283975">
    <property type="component" value="Unassembled WGS sequence"/>
</dbReference>
<dbReference type="AlphaFoldDB" id="A0A414AJ85"/>
<protein>
    <submittedName>
        <fullName evidence="2">Uncharacterized protein</fullName>
    </submittedName>
</protein>
<evidence type="ECO:0000256" key="1">
    <source>
        <dbReference type="SAM" id="MobiDB-lite"/>
    </source>
</evidence>
<evidence type="ECO:0000313" key="2">
    <source>
        <dbReference type="EMBL" id="RHC48758.1"/>
    </source>
</evidence>
<proteinExistence type="predicted"/>
<accession>A0A414AJ85</accession>
<feature type="compositionally biased region" description="Basic and acidic residues" evidence="1">
    <location>
        <begin position="1"/>
        <end position="10"/>
    </location>
</feature>
<gene>
    <name evidence="2" type="ORF">DW839_28350</name>
</gene>
<dbReference type="EMBL" id="QSHZ01000046">
    <property type="protein sequence ID" value="RHC48758.1"/>
    <property type="molecule type" value="Genomic_DNA"/>
</dbReference>
<sequence>MNLNEREQKRANSPVSAMIGVNKPEKAEKEKKQKKGEKEGLIQRGYYLTPGVAAQVKINAAMTGRRDYQVVQEALELYFKNNPTK</sequence>
<evidence type="ECO:0000313" key="3">
    <source>
        <dbReference type="Proteomes" id="UP000283975"/>
    </source>
</evidence>